<feature type="domain" description="NB-ARC" evidence="3">
    <location>
        <begin position="33"/>
        <end position="211"/>
    </location>
</feature>
<accession>A0AAD5BS42</accession>
<dbReference type="InterPro" id="IPR058192">
    <property type="entry name" value="WHD_ROQ1-like"/>
</dbReference>
<dbReference type="Pfam" id="PF00931">
    <property type="entry name" value="NB-ARC"/>
    <property type="match status" value="1"/>
</dbReference>
<dbReference type="InterPro" id="IPR044974">
    <property type="entry name" value="Disease_R_plants"/>
</dbReference>
<sequence>METELIEEIVNDLNSRLGAPLKSATLPQLIGVTYHIEHITSWLKDGSSYTGDILTILGMGGIGKTSLANYVYELHRREYTCSFVGDISRRCAGKYLGLLDVQKQLCDDISKASSIQVHDVYVYTSMIENALAHKKVFVVLDDVDSLDQLDALLGNKALHNGSKIIITTKDASLIDRCALMKRKVKPKHTKCTLEGLSMNASLELFCHHAFMCNYPGEGYEEVSIKIVRYCDGHPLALEVLGKSLHKRDIPYWEEHIKGLQKEPLSGIEKAKRALQLSYNSLSSENDKELFKHIACFFVGMDKDLTETILKTCDINTRSGITNLIEKCFLRVRWNNELMMHSLIQEMGRDLVRQESPNKPWKRSRLWQWIIFPQSSFEIDGMVKIEPMAGVTEKVLHSLGWTSIEFTKEMLLQTHDIYKGSDKSQSQMYYEFGIFSTIYMGKEMPQWISLLSHWMFGPNEMKGGDHITITVEPVEFGKYIKECGIGLVYDDEIIQEEEDALGYYKSWNYIIGRDLSPFQLTTGAYVLNNDGFLAYASKSNACYHQFFDYGAYYKEEGRVAFKNAFKAFS</sequence>
<gene>
    <name evidence="5" type="ORF">M8C21_016039</name>
</gene>
<evidence type="ECO:0000256" key="2">
    <source>
        <dbReference type="ARBA" id="ARBA00022737"/>
    </source>
</evidence>
<feature type="domain" description="Disease resistance protein Roq1-like winged-helix" evidence="4">
    <location>
        <begin position="284"/>
        <end position="355"/>
    </location>
</feature>
<dbReference type="InterPro" id="IPR042197">
    <property type="entry name" value="Apaf_helical"/>
</dbReference>
<dbReference type="AlphaFoldDB" id="A0AAD5BS42"/>
<keyword evidence="6" id="KW-1185">Reference proteome</keyword>
<dbReference type="GO" id="GO:0006952">
    <property type="term" value="P:defense response"/>
    <property type="evidence" value="ECO:0007669"/>
    <property type="project" value="InterPro"/>
</dbReference>
<evidence type="ECO:0000313" key="5">
    <source>
        <dbReference type="EMBL" id="KAI7728656.1"/>
    </source>
</evidence>
<dbReference type="PRINTS" id="PR00364">
    <property type="entry name" value="DISEASERSIST"/>
</dbReference>
<dbReference type="Proteomes" id="UP001206925">
    <property type="component" value="Unassembled WGS sequence"/>
</dbReference>
<dbReference type="SUPFAM" id="SSF52540">
    <property type="entry name" value="P-loop containing nucleoside triphosphate hydrolases"/>
    <property type="match status" value="1"/>
</dbReference>
<dbReference type="InterPro" id="IPR027417">
    <property type="entry name" value="P-loop_NTPase"/>
</dbReference>
<dbReference type="GO" id="GO:0043531">
    <property type="term" value="F:ADP binding"/>
    <property type="evidence" value="ECO:0007669"/>
    <property type="project" value="InterPro"/>
</dbReference>
<dbReference type="Pfam" id="PF23282">
    <property type="entry name" value="WHD_ROQ1"/>
    <property type="match status" value="1"/>
</dbReference>
<comment type="caution">
    <text evidence="5">The sequence shown here is derived from an EMBL/GenBank/DDBJ whole genome shotgun (WGS) entry which is preliminary data.</text>
</comment>
<dbReference type="PANTHER" id="PTHR11017:SF313">
    <property type="entry name" value="TIR DOMAIN, P-LOOP CONTAINING NUCLEOSIDE TRIPHOSPHATE HYDROLASE"/>
    <property type="match status" value="1"/>
</dbReference>
<dbReference type="Gene3D" id="1.10.8.430">
    <property type="entry name" value="Helical domain of apoptotic protease-activating factors"/>
    <property type="match status" value="1"/>
</dbReference>
<keyword evidence="2" id="KW-0677">Repeat</keyword>
<protein>
    <submittedName>
        <fullName evidence="5">Uncharacterized protein</fullName>
    </submittedName>
</protein>
<evidence type="ECO:0000259" key="4">
    <source>
        <dbReference type="Pfam" id="PF23282"/>
    </source>
</evidence>
<reference evidence="5" key="1">
    <citation type="submission" date="2022-06" db="EMBL/GenBank/DDBJ databases">
        <title>Uncovering the hologenomic basis of an extraordinary plant invasion.</title>
        <authorList>
            <person name="Bieker V.C."/>
            <person name="Martin M.D."/>
            <person name="Gilbert T."/>
            <person name="Hodgins K."/>
            <person name="Battlay P."/>
            <person name="Petersen B."/>
            <person name="Wilson J."/>
        </authorList>
    </citation>
    <scope>NUCLEOTIDE SEQUENCE</scope>
    <source>
        <strain evidence="5">AA19_3_7</strain>
        <tissue evidence="5">Leaf</tissue>
    </source>
</reference>
<keyword evidence="1" id="KW-0433">Leucine-rich repeat</keyword>
<evidence type="ECO:0000256" key="1">
    <source>
        <dbReference type="ARBA" id="ARBA00022614"/>
    </source>
</evidence>
<dbReference type="InterPro" id="IPR036390">
    <property type="entry name" value="WH_DNA-bd_sf"/>
</dbReference>
<dbReference type="Gene3D" id="3.40.50.300">
    <property type="entry name" value="P-loop containing nucleotide triphosphate hydrolases"/>
    <property type="match status" value="1"/>
</dbReference>
<organism evidence="5 6">
    <name type="scientific">Ambrosia artemisiifolia</name>
    <name type="common">Common ragweed</name>
    <dbReference type="NCBI Taxonomy" id="4212"/>
    <lineage>
        <taxon>Eukaryota</taxon>
        <taxon>Viridiplantae</taxon>
        <taxon>Streptophyta</taxon>
        <taxon>Embryophyta</taxon>
        <taxon>Tracheophyta</taxon>
        <taxon>Spermatophyta</taxon>
        <taxon>Magnoliopsida</taxon>
        <taxon>eudicotyledons</taxon>
        <taxon>Gunneridae</taxon>
        <taxon>Pentapetalae</taxon>
        <taxon>asterids</taxon>
        <taxon>campanulids</taxon>
        <taxon>Asterales</taxon>
        <taxon>Asteraceae</taxon>
        <taxon>Asteroideae</taxon>
        <taxon>Heliantheae alliance</taxon>
        <taxon>Heliantheae</taxon>
        <taxon>Ambrosia</taxon>
    </lineage>
</organism>
<evidence type="ECO:0000313" key="6">
    <source>
        <dbReference type="Proteomes" id="UP001206925"/>
    </source>
</evidence>
<dbReference type="EMBL" id="JAMZMK010011170">
    <property type="protein sequence ID" value="KAI7728656.1"/>
    <property type="molecule type" value="Genomic_DNA"/>
</dbReference>
<dbReference type="SUPFAM" id="SSF46785">
    <property type="entry name" value="Winged helix' DNA-binding domain"/>
    <property type="match status" value="1"/>
</dbReference>
<evidence type="ECO:0000259" key="3">
    <source>
        <dbReference type="Pfam" id="PF00931"/>
    </source>
</evidence>
<dbReference type="PANTHER" id="PTHR11017">
    <property type="entry name" value="LEUCINE-RICH REPEAT-CONTAINING PROTEIN"/>
    <property type="match status" value="1"/>
</dbReference>
<proteinExistence type="predicted"/>
<dbReference type="InterPro" id="IPR002182">
    <property type="entry name" value="NB-ARC"/>
</dbReference>
<name>A0AAD5BS42_AMBAR</name>